<dbReference type="InterPro" id="IPR023170">
    <property type="entry name" value="HhH_base_excis_C"/>
</dbReference>
<comment type="catalytic activity">
    <reaction evidence="9">
        <text>2'-deoxyribonucleotide-(2'-deoxyribose 5'-phosphate)-2'-deoxyribonucleotide-DNA = a 3'-end 2'-deoxyribonucleotide-(2,3-dehydro-2,3-deoxyribose 5'-phosphate)-DNA + a 5'-end 5'-phospho-2'-deoxyribonucleoside-DNA + H(+)</text>
        <dbReference type="Rhea" id="RHEA:66592"/>
        <dbReference type="Rhea" id="RHEA-COMP:13180"/>
        <dbReference type="Rhea" id="RHEA-COMP:16897"/>
        <dbReference type="Rhea" id="RHEA-COMP:17067"/>
        <dbReference type="ChEBI" id="CHEBI:15378"/>
        <dbReference type="ChEBI" id="CHEBI:136412"/>
        <dbReference type="ChEBI" id="CHEBI:157695"/>
        <dbReference type="ChEBI" id="CHEBI:167181"/>
        <dbReference type="EC" id="4.2.99.18"/>
    </reaction>
</comment>
<dbReference type="EC" id="4.2.99.18" evidence="2"/>
<keyword evidence="5" id="KW-0234">DNA repair</keyword>
<dbReference type="Gene3D" id="1.10.340.30">
    <property type="entry name" value="Hypothetical protein, domain 2"/>
    <property type="match status" value="1"/>
</dbReference>
<dbReference type="Gene3D" id="3.30.310.260">
    <property type="match status" value="1"/>
</dbReference>
<dbReference type="AlphaFoldDB" id="A0A498CKA1"/>
<dbReference type="GO" id="GO:0008534">
    <property type="term" value="F:oxidized purine nucleobase lesion DNA N-glycosylase activity"/>
    <property type="evidence" value="ECO:0007669"/>
    <property type="project" value="InterPro"/>
</dbReference>
<dbReference type="Proteomes" id="UP000276301">
    <property type="component" value="Unassembled WGS sequence"/>
</dbReference>
<evidence type="ECO:0000313" key="12">
    <source>
        <dbReference type="Proteomes" id="UP000276301"/>
    </source>
</evidence>
<dbReference type="InterPro" id="IPR052054">
    <property type="entry name" value="Oxidative_DNA_repair_enzyme"/>
</dbReference>
<accession>A0A498CKA1</accession>
<dbReference type="Pfam" id="PF00730">
    <property type="entry name" value="HhH-GPD"/>
    <property type="match status" value="1"/>
</dbReference>
<comment type="caution">
    <text evidence="11">The sequence shown here is derived from an EMBL/GenBank/DDBJ whole genome shotgun (WGS) entry which is preliminary data.</text>
</comment>
<keyword evidence="6" id="KW-0456">Lyase</keyword>
<dbReference type="EMBL" id="RCHT01000023">
    <property type="protein sequence ID" value="RLL09088.1"/>
    <property type="molecule type" value="Genomic_DNA"/>
</dbReference>
<evidence type="ECO:0000313" key="11">
    <source>
        <dbReference type="EMBL" id="RLL09088.1"/>
    </source>
</evidence>
<evidence type="ECO:0000256" key="1">
    <source>
        <dbReference type="ARBA" id="ARBA00010679"/>
    </source>
</evidence>
<gene>
    <name evidence="11" type="ORF">D4A47_10755</name>
</gene>
<evidence type="ECO:0000256" key="7">
    <source>
        <dbReference type="ARBA" id="ARBA00023268"/>
    </source>
</evidence>
<dbReference type="InterPro" id="IPR011257">
    <property type="entry name" value="DNA_glycosylase"/>
</dbReference>
<dbReference type="Pfam" id="PF07934">
    <property type="entry name" value="OGG_N"/>
    <property type="match status" value="1"/>
</dbReference>
<comment type="similarity">
    <text evidence="1">Belongs to the type-1 OGG1 family.</text>
</comment>
<dbReference type="InterPro" id="IPR012904">
    <property type="entry name" value="OGG_N"/>
</dbReference>
<dbReference type="InterPro" id="IPR003265">
    <property type="entry name" value="HhH-GPD_domain"/>
</dbReference>
<evidence type="ECO:0000256" key="5">
    <source>
        <dbReference type="ARBA" id="ARBA00023204"/>
    </source>
</evidence>
<dbReference type="GO" id="GO:0006289">
    <property type="term" value="P:nucleotide-excision repair"/>
    <property type="evidence" value="ECO:0007669"/>
    <property type="project" value="InterPro"/>
</dbReference>
<dbReference type="GO" id="GO:0140078">
    <property type="term" value="F:class I DNA-(apurinic or apyrimidinic site) endonuclease activity"/>
    <property type="evidence" value="ECO:0007669"/>
    <property type="project" value="UniProtKB-EC"/>
</dbReference>
<keyword evidence="3" id="KW-0227">DNA damage</keyword>
<sequence>MAPVSTGCGAFLRGNDVILPDSGDFSLPETLDCGQAFRWKRLPDGGFFGVARGRACHIAQTAGEIRILGGAEDFEAVWRGYFDLDRDYGEVKRRLSSDPVLARAVAYAPGVRVLRQEPWEALCSFIISQNNNVPRIKGIVERLCAAFGEPLGEGVHAFPSPERLAALEPDDLAPIRAGFRARYLVDAARKAASGEVDLPALAHLPLEEARGELRKITGVGAKVAECALLYGCGRVECVPIDVWVRRVLDRLYPDGLPACARGVEGLAQQYLFHAARTCPGFLPGEAAQSSDGR</sequence>
<dbReference type="SUPFAM" id="SSF55945">
    <property type="entry name" value="TATA-box binding protein-like"/>
    <property type="match status" value="1"/>
</dbReference>
<keyword evidence="7" id="KW-0511">Multifunctional enzyme</keyword>
<evidence type="ECO:0000256" key="4">
    <source>
        <dbReference type="ARBA" id="ARBA00022801"/>
    </source>
</evidence>
<keyword evidence="4" id="KW-0378">Hydrolase</keyword>
<feature type="domain" description="HhH-GPD" evidence="10">
    <location>
        <begin position="127"/>
        <end position="276"/>
    </location>
</feature>
<dbReference type="SMART" id="SM00478">
    <property type="entry name" value="ENDO3c"/>
    <property type="match status" value="1"/>
</dbReference>
<evidence type="ECO:0000256" key="8">
    <source>
        <dbReference type="ARBA" id="ARBA00023295"/>
    </source>
</evidence>
<protein>
    <recommendedName>
        <fullName evidence="2">DNA-(apurinic or apyrimidinic site) lyase</fullName>
        <ecNumber evidence="2">4.2.99.18</ecNumber>
    </recommendedName>
</protein>
<evidence type="ECO:0000256" key="2">
    <source>
        <dbReference type="ARBA" id="ARBA00012720"/>
    </source>
</evidence>
<dbReference type="GO" id="GO:0003684">
    <property type="term" value="F:damaged DNA binding"/>
    <property type="evidence" value="ECO:0007669"/>
    <property type="project" value="InterPro"/>
</dbReference>
<evidence type="ECO:0000256" key="6">
    <source>
        <dbReference type="ARBA" id="ARBA00023239"/>
    </source>
</evidence>
<evidence type="ECO:0000259" key="10">
    <source>
        <dbReference type="SMART" id="SM00478"/>
    </source>
</evidence>
<dbReference type="PANTHER" id="PTHR10242">
    <property type="entry name" value="8-OXOGUANINE DNA GLYCOSYLASE"/>
    <property type="match status" value="1"/>
</dbReference>
<evidence type="ECO:0000256" key="9">
    <source>
        <dbReference type="ARBA" id="ARBA00044632"/>
    </source>
</evidence>
<dbReference type="Gene3D" id="1.10.1670.10">
    <property type="entry name" value="Helix-hairpin-Helix base-excision DNA repair enzymes (C-terminal)"/>
    <property type="match status" value="1"/>
</dbReference>
<keyword evidence="12" id="KW-1185">Reference proteome</keyword>
<dbReference type="PANTHER" id="PTHR10242:SF2">
    <property type="entry name" value="N-GLYCOSYLASE_DNA LYASE"/>
    <property type="match status" value="1"/>
</dbReference>
<proteinExistence type="inferred from homology"/>
<evidence type="ECO:0000256" key="3">
    <source>
        <dbReference type="ARBA" id="ARBA00022763"/>
    </source>
</evidence>
<organism evidence="11 12">
    <name type="scientific">Anaerotruncus massiliensis</name>
    <name type="common">ex Liu et al. 2021</name>
    <dbReference type="NCBI Taxonomy" id="2321404"/>
    <lineage>
        <taxon>Bacteria</taxon>
        <taxon>Bacillati</taxon>
        <taxon>Bacillota</taxon>
        <taxon>Clostridia</taxon>
        <taxon>Eubacteriales</taxon>
        <taxon>Oscillospiraceae</taxon>
        <taxon>Anaerotruncus</taxon>
    </lineage>
</organism>
<dbReference type="CDD" id="cd00056">
    <property type="entry name" value="ENDO3c"/>
    <property type="match status" value="1"/>
</dbReference>
<reference evidence="11 12" key="1">
    <citation type="submission" date="2018-10" db="EMBL/GenBank/DDBJ databases">
        <title>Anaerotruncus faecis sp. nov., isolated from human feces.</title>
        <authorList>
            <person name="Wang Y.-J."/>
        </authorList>
    </citation>
    <scope>NUCLEOTIDE SEQUENCE [LARGE SCALE GENOMIC DNA]</scope>
    <source>
        <strain evidence="11 12">22A2-44</strain>
    </source>
</reference>
<dbReference type="GO" id="GO:0006284">
    <property type="term" value="P:base-excision repair"/>
    <property type="evidence" value="ECO:0007669"/>
    <property type="project" value="InterPro"/>
</dbReference>
<dbReference type="RefSeq" id="WP_101549194.1">
    <property type="nucleotide sequence ID" value="NZ_DBFBJK010000166.1"/>
</dbReference>
<dbReference type="SUPFAM" id="SSF48150">
    <property type="entry name" value="DNA-glycosylase"/>
    <property type="match status" value="1"/>
</dbReference>
<name>A0A498CKA1_9FIRM</name>
<keyword evidence="8" id="KW-0326">Glycosidase</keyword>